<protein>
    <submittedName>
        <fullName evidence="1">Uncharacterized protein</fullName>
    </submittedName>
</protein>
<name>A0A8S1SAS6_PAROT</name>
<evidence type="ECO:0000313" key="1">
    <source>
        <dbReference type="EMBL" id="CAD8137045.1"/>
    </source>
</evidence>
<dbReference type="EMBL" id="CAJJDP010000007">
    <property type="protein sequence ID" value="CAD8137045.1"/>
    <property type="molecule type" value="Genomic_DNA"/>
</dbReference>
<sequence length="214" mass="25053">MGNACFHRLDNQRQKIIKINGYPKLHCPSKLILEPCIQNITQNLDTFEEDFFKCEFKLDISPDNQRNQSARKVKLGSTIEDVKKLNIIECPSYFDEKSDFELENSFDFVMNQNSNDKIATFHGQKRNHQKKKKQKVSLQKIEKPKSILKTHTQQHNSSFCSSQYVKSLKSVTFSIDTYNSRNLRSLSPLLNSFQGRLPQEMSRSMTYLQQFPYL</sequence>
<reference evidence="1" key="1">
    <citation type="submission" date="2021-01" db="EMBL/GenBank/DDBJ databases">
        <authorList>
            <consortium name="Genoscope - CEA"/>
            <person name="William W."/>
        </authorList>
    </citation>
    <scope>NUCLEOTIDE SEQUENCE</scope>
</reference>
<dbReference type="OrthoDB" id="306368at2759"/>
<proteinExistence type="predicted"/>
<dbReference type="OMA" id="LILEPCI"/>
<gene>
    <name evidence="1" type="ORF">POCTA_138.1.T0080162</name>
</gene>
<keyword evidence="2" id="KW-1185">Reference proteome</keyword>
<accession>A0A8S1SAS6</accession>
<organism evidence="1 2">
    <name type="scientific">Paramecium octaurelia</name>
    <dbReference type="NCBI Taxonomy" id="43137"/>
    <lineage>
        <taxon>Eukaryota</taxon>
        <taxon>Sar</taxon>
        <taxon>Alveolata</taxon>
        <taxon>Ciliophora</taxon>
        <taxon>Intramacronucleata</taxon>
        <taxon>Oligohymenophorea</taxon>
        <taxon>Peniculida</taxon>
        <taxon>Parameciidae</taxon>
        <taxon>Paramecium</taxon>
    </lineage>
</organism>
<dbReference type="AlphaFoldDB" id="A0A8S1SAS6"/>
<evidence type="ECO:0000313" key="2">
    <source>
        <dbReference type="Proteomes" id="UP000683925"/>
    </source>
</evidence>
<dbReference type="Proteomes" id="UP000683925">
    <property type="component" value="Unassembled WGS sequence"/>
</dbReference>
<comment type="caution">
    <text evidence="1">The sequence shown here is derived from an EMBL/GenBank/DDBJ whole genome shotgun (WGS) entry which is preliminary data.</text>
</comment>